<keyword evidence="1" id="KW-1133">Transmembrane helix</keyword>
<keyword evidence="1" id="KW-0812">Transmembrane</keyword>
<accession>A0A1Y5PBA9</accession>
<feature type="transmembrane region" description="Helical" evidence="1">
    <location>
        <begin position="42"/>
        <end position="59"/>
    </location>
</feature>
<proteinExistence type="predicted"/>
<sequence length="65" mass="6945">MTSMDLVQIAGVPWPRYKLVALALGLIVFVVVGLVTVSAAPAVLLAAGTSTVVWLAFGLRRPRRR</sequence>
<keyword evidence="1" id="KW-0472">Membrane</keyword>
<dbReference type="AlphaFoldDB" id="A0A1Y5PBA9"/>
<name>A0A1Y5PBA9_9MYCO</name>
<reference evidence="2" key="1">
    <citation type="submission" date="2016-03" db="EMBL/GenBank/DDBJ databases">
        <authorList>
            <person name="Ploux O."/>
        </authorList>
    </citation>
    <scope>NUCLEOTIDE SEQUENCE</scope>
    <source>
        <strain evidence="2">UC10</strain>
    </source>
</reference>
<protein>
    <submittedName>
        <fullName evidence="2">Uncharacterized protein</fullName>
    </submittedName>
</protein>
<evidence type="ECO:0000313" key="2">
    <source>
        <dbReference type="EMBL" id="SBS75973.1"/>
    </source>
</evidence>
<organism evidence="2">
    <name type="scientific">uncultured Mycobacterium sp</name>
    <dbReference type="NCBI Taxonomy" id="171292"/>
    <lineage>
        <taxon>Bacteria</taxon>
        <taxon>Bacillati</taxon>
        <taxon>Actinomycetota</taxon>
        <taxon>Actinomycetes</taxon>
        <taxon>Mycobacteriales</taxon>
        <taxon>Mycobacteriaceae</taxon>
        <taxon>Mycobacterium</taxon>
        <taxon>environmental samples</taxon>
    </lineage>
</organism>
<feature type="transmembrane region" description="Helical" evidence="1">
    <location>
        <begin position="19"/>
        <end position="36"/>
    </location>
</feature>
<dbReference type="EMBL" id="FLQS01000022">
    <property type="protein sequence ID" value="SBS75973.1"/>
    <property type="molecule type" value="Genomic_DNA"/>
</dbReference>
<evidence type="ECO:0000256" key="1">
    <source>
        <dbReference type="SAM" id="Phobius"/>
    </source>
</evidence>
<gene>
    <name evidence="2" type="ORF">MHPYR_290049</name>
</gene>